<feature type="domain" description="DUF1648" evidence="2">
    <location>
        <begin position="14"/>
        <end position="60"/>
    </location>
</feature>
<dbReference type="PIRSF" id="PIRSF038959">
    <property type="entry name" value="SdpI"/>
    <property type="match status" value="1"/>
</dbReference>
<organism evidence="3">
    <name type="scientific">Staphylococcus arlettae</name>
    <dbReference type="NCBI Taxonomy" id="29378"/>
    <lineage>
        <taxon>Bacteria</taxon>
        <taxon>Bacillati</taxon>
        <taxon>Bacillota</taxon>
        <taxon>Bacilli</taxon>
        <taxon>Bacillales</taxon>
        <taxon>Staphylococcaceae</taxon>
        <taxon>Staphylococcus</taxon>
    </lineage>
</organism>
<feature type="transmembrane region" description="Helical" evidence="1">
    <location>
        <begin position="166"/>
        <end position="185"/>
    </location>
</feature>
<feature type="transmembrane region" description="Helical" evidence="1">
    <location>
        <begin position="50"/>
        <end position="69"/>
    </location>
</feature>
<geneLocation type="plasmid" evidence="3">
    <name>pSA-01</name>
</geneLocation>
<name>A0A286KT55_9STAP</name>
<evidence type="ECO:0000259" key="2">
    <source>
        <dbReference type="Pfam" id="PF07853"/>
    </source>
</evidence>
<dbReference type="RefSeq" id="WP_172687522.1">
    <property type="nucleotide sequence ID" value="NZ_KX274135.1"/>
</dbReference>
<feature type="transmembrane region" description="Helical" evidence="1">
    <location>
        <begin position="12"/>
        <end position="30"/>
    </location>
</feature>
<evidence type="ECO:0000256" key="1">
    <source>
        <dbReference type="SAM" id="Phobius"/>
    </source>
</evidence>
<dbReference type="PANTHER" id="PTHR37810:SF5">
    <property type="entry name" value="IMMUNITY PROTEIN SDPI"/>
    <property type="match status" value="1"/>
</dbReference>
<dbReference type="EMBL" id="KX274135">
    <property type="protein sequence ID" value="ARO44705.1"/>
    <property type="molecule type" value="Genomic_DNA"/>
</dbReference>
<accession>A0A286KT55</accession>
<keyword evidence="1" id="KW-1133">Transmembrane helix</keyword>
<keyword evidence="1" id="KW-0812">Transmembrane</keyword>
<evidence type="ECO:0000313" key="3">
    <source>
        <dbReference type="EMBL" id="ARO44705.1"/>
    </source>
</evidence>
<feature type="transmembrane region" description="Helical" evidence="1">
    <location>
        <begin position="191"/>
        <end position="209"/>
    </location>
</feature>
<dbReference type="InterPro" id="IPR025962">
    <property type="entry name" value="SdpI/YhfL"/>
</dbReference>
<dbReference type="PANTHER" id="PTHR37810">
    <property type="entry name" value="IMMUNITY PROTEIN SDPI"/>
    <property type="match status" value="1"/>
</dbReference>
<dbReference type="AlphaFoldDB" id="A0A286KT55"/>
<feature type="transmembrane region" description="Helical" evidence="1">
    <location>
        <begin position="89"/>
        <end position="112"/>
    </location>
</feature>
<reference evidence="3" key="1">
    <citation type="submission" date="2016-05" db="EMBL/GenBank/DDBJ databases">
        <title>Co-location of cfr and fosD genes on a novel plasmid from Staphylococcus arlettae of chicken origin.</title>
        <authorList>
            <person name="Liu B.H."/>
            <person name="Pan Y."/>
            <person name="Lei C.W."/>
            <person name="Zhang A.Y."/>
            <person name="Wang H.N."/>
        </authorList>
    </citation>
    <scope>NUCLEOTIDE SEQUENCE</scope>
    <source>
        <strain evidence="3">SA-01</strain>
        <plasmid evidence="3">pSA-01</plasmid>
    </source>
</reference>
<dbReference type="InterPro" id="IPR026272">
    <property type="entry name" value="SdpI"/>
</dbReference>
<keyword evidence="1" id="KW-0472">Membrane</keyword>
<sequence>MKHVLKQTWFSLFIIGVAIITWLIALPFLPNSIPMQYSNNGDVNWSANRFFAFVISIAIMLFCYIVTNIKLSKDKDQDKFSNMSSLNSFINPLVQAFLYFIFLIIIFNALGFSVSVDFLIPTLVGLLLIIIGNYLPKVPKNNSLGIRNKWTKKNEFVWKKAHRFTALVYILVGLCLFILGLLGIINSMITIVLVIILLLFPLFYSWYIYQKI</sequence>
<keyword evidence="3" id="KW-0614">Plasmid</keyword>
<proteinExistence type="predicted"/>
<feature type="transmembrane region" description="Helical" evidence="1">
    <location>
        <begin position="118"/>
        <end position="135"/>
    </location>
</feature>
<dbReference type="InterPro" id="IPR012867">
    <property type="entry name" value="DUF1648"/>
</dbReference>
<protein>
    <recommendedName>
        <fullName evidence="2">DUF1648 domain-containing protein</fullName>
    </recommendedName>
</protein>
<dbReference type="GO" id="GO:0009636">
    <property type="term" value="P:response to toxic substance"/>
    <property type="evidence" value="ECO:0007669"/>
    <property type="project" value="TreeGrafter"/>
</dbReference>
<dbReference type="Pfam" id="PF13630">
    <property type="entry name" value="SdpI"/>
    <property type="match status" value="1"/>
</dbReference>
<dbReference type="Pfam" id="PF07853">
    <property type="entry name" value="DUF1648"/>
    <property type="match status" value="1"/>
</dbReference>